<dbReference type="Proteomes" id="UP000178943">
    <property type="component" value="Unassembled WGS sequence"/>
</dbReference>
<evidence type="ECO:0000259" key="7">
    <source>
        <dbReference type="PROSITE" id="PS51352"/>
    </source>
</evidence>
<comment type="similarity">
    <text evidence="6">Belongs to the peroxiredoxin family. Tpx subfamily.</text>
</comment>
<evidence type="ECO:0000256" key="6">
    <source>
        <dbReference type="HAMAP-Rule" id="MF_00269"/>
    </source>
</evidence>
<evidence type="ECO:0000313" key="9">
    <source>
        <dbReference type="Proteomes" id="UP000178943"/>
    </source>
</evidence>
<dbReference type="PROSITE" id="PS51352">
    <property type="entry name" value="THIOREDOXIN_2"/>
    <property type="match status" value="1"/>
</dbReference>
<evidence type="ECO:0000256" key="3">
    <source>
        <dbReference type="ARBA" id="ARBA00023002"/>
    </source>
</evidence>
<dbReference type="Gene3D" id="3.40.30.10">
    <property type="entry name" value="Glutaredoxin"/>
    <property type="match status" value="1"/>
</dbReference>
<dbReference type="Pfam" id="PF08534">
    <property type="entry name" value="Redoxin"/>
    <property type="match status" value="1"/>
</dbReference>
<dbReference type="NCBIfam" id="NF001808">
    <property type="entry name" value="PRK00522.1"/>
    <property type="match status" value="1"/>
</dbReference>
<organism evidence="8 9">
    <name type="scientific">Candidatus Fischerbacteria bacterium RBG_13_37_8</name>
    <dbReference type="NCBI Taxonomy" id="1817863"/>
    <lineage>
        <taxon>Bacteria</taxon>
        <taxon>Candidatus Fischeribacteriota</taxon>
    </lineage>
</organism>
<dbReference type="SUPFAM" id="SSF52833">
    <property type="entry name" value="Thioredoxin-like"/>
    <property type="match status" value="1"/>
</dbReference>
<dbReference type="InterPro" id="IPR018219">
    <property type="entry name" value="Tpx_CS"/>
</dbReference>
<dbReference type="InterPro" id="IPR013740">
    <property type="entry name" value="Redoxin"/>
</dbReference>
<dbReference type="GO" id="GO:0008379">
    <property type="term" value="F:thioredoxin peroxidase activity"/>
    <property type="evidence" value="ECO:0007669"/>
    <property type="project" value="UniProtKB-UniRule"/>
</dbReference>
<dbReference type="EMBL" id="MFGW01000127">
    <property type="protein sequence ID" value="OGF64893.1"/>
    <property type="molecule type" value="Genomic_DNA"/>
</dbReference>
<dbReference type="CDD" id="cd03014">
    <property type="entry name" value="PRX_Atyp2cys"/>
    <property type="match status" value="1"/>
</dbReference>
<protein>
    <recommendedName>
        <fullName evidence="6">Thiol peroxidase</fullName>
        <shortName evidence="6">Tpx</shortName>
        <ecNumber evidence="6">1.11.1.24</ecNumber>
    </recommendedName>
    <alternativeName>
        <fullName evidence="6">Peroxiredoxin tpx</fullName>
        <shortName evidence="6">Prx</shortName>
    </alternativeName>
    <alternativeName>
        <fullName evidence="6">Thioredoxin peroxidase</fullName>
    </alternativeName>
    <alternativeName>
        <fullName evidence="6">Thioredoxin-dependent peroxiredoxin</fullName>
    </alternativeName>
</protein>
<proteinExistence type="inferred from homology"/>
<sequence length="171" mass="19141">MPERKDVITSKGNPLTLLGPELKIGEKAPDFQLINNDLQPVTLKNYGDKIKVISAVPSLDTNVCSIETHKFNELAAKMASNVVIITVSMDLPFAQKRWCGANGIDKVITLSDYKDHMFGTQYGIRIKELGLLARTIFILDKDNIIRYIQQVPETGHEPDYNDVLKALDTLK</sequence>
<reference evidence="8 9" key="1">
    <citation type="journal article" date="2016" name="Nat. Commun.">
        <title>Thousands of microbial genomes shed light on interconnected biogeochemical processes in an aquifer system.</title>
        <authorList>
            <person name="Anantharaman K."/>
            <person name="Brown C.T."/>
            <person name="Hug L.A."/>
            <person name="Sharon I."/>
            <person name="Castelle C.J."/>
            <person name="Probst A.J."/>
            <person name="Thomas B.C."/>
            <person name="Singh A."/>
            <person name="Wilkins M.J."/>
            <person name="Karaoz U."/>
            <person name="Brodie E.L."/>
            <person name="Williams K.H."/>
            <person name="Hubbard S.S."/>
            <person name="Banfield J.F."/>
        </authorList>
    </citation>
    <scope>NUCLEOTIDE SEQUENCE [LARGE SCALE GENOMIC DNA]</scope>
</reference>
<accession>A0A1F5VNB2</accession>
<dbReference type="AlphaFoldDB" id="A0A1F5VNB2"/>
<comment type="function">
    <text evidence="6">Thiol-specific peroxidase that catalyzes the reduction of hydrogen peroxide and organic hydroperoxides to water and alcohols, respectively. Plays a role in cell protection against oxidative stress by detoxifying peroxides.</text>
</comment>
<comment type="subunit">
    <text evidence="6">Homodimer.</text>
</comment>
<keyword evidence="3 6" id="KW-0560">Oxidoreductase</keyword>
<feature type="active site" description="Cysteine sulfenic acid (-SOH) intermediate" evidence="6">
    <location>
        <position position="64"/>
    </location>
</feature>
<dbReference type="InterPro" id="IPR002065">
    <property type="entry name" value="TPX"/>
</dbReference>
<dbReference type="InterPro" id="IPR036249">
    <property type="entry name" value="Thioredoxin-like_sf"/>
</dbReference>
<keyword evidence="1 6" id="KW-0575">Peroxidase</keyword>
<keyword evidence="2 6" id="KW-0049">Antioxidant</keyword>
<keyword evidence="5 6" id="KW-0676">Redox-active center</keyword>
<dbReference type="InterPro" id="IPR050455">
    <property type="entry name" value="Tpx_Peroxidase_subfamily"/>
</dbReference>
<dbReference type="HAMAP" id="MF_00269">
    <property type="entry name" value="Tpx"/>
    <property type="match status" value="1"/>
</dbReference>
<name>A0A1F5VNB2_9BACT</name>
<dbReference type="STRING" id="1817863.A2Y62_13280"/>
<evidence type="ECO:0000313" key="8">
    <source>
        <dbReference type="EMBL" id="OGF64893.1"/>
    </source>
</evidence>
<evidence type="ECO:0000256" key="2">
    <source>
        <dbReference type="ARBA" id="ARBA00022862"/>
    </source>
</evidence>
<comment type="catalytic activity">
    <reaction evidence="6">
        <text>a hydroperoxide + [thioredoxin]-dithiol = an alcohol + [thioredoxin]-disulfide + H2O</text>
        <dbReference type="Rhea" id="RHEA:62620"/>
        <dbReference type="Rhea" id="RHEA-COMP:10698"/>
        <dbReference type="Rhea" id="RHEA-COMP:10700"/>
        <dbReference type="ChEBI" id="CHEBI:15377"/>
        <dbReference type="ChEBI" id="CHEBI:29950"/>
        <dbReference type="ChEBI" id="CHEBI:30879"/>
        <dbReference type="ChEBI" id="CHEBI:35924"/>
        <dbReference type="ChEBI" id="CHEBI:50058"/>
        <dbReference type="EC" id="1.11.1.24"/>
    </reaction>
</comment>
<keyword evidence="4" id="KW-1015">Disulfide bond</keyword>
<comment type="caution">
    <text evidence="6">Lacks conserved residue(s) required for the propagation of feature annotation.</text>
</comment>
<gene>
    <name evidence="6" type="primary">tpx</name>
    <name evidence="8" type="ORF">A2Y62_13280</name>
</gene>
<evidence type="ECO:0000256" key="4">
    <source>
        <dbReference type="ARBA" id="ARBA00023157"/>
    </source>
</evidence>
<dbReference type="EC" id="1.11.1.24" evidence="6"/>
<dbReference type="PANTHER" id="PTHR43110">
    <property type="entry name" value="THIOL PEROXIDASE"/>
    <property type="match status" value="1"/>
</dbReference>
<evidence type="ECO:0000256" key="5">
    <source>
        <dbReference type="ARBA" id="ARBA00023284"/>
    </source>
</evidence>
<dbReference type="InterPro" id="IPR013766">
    <property type="entry name" value="Thioredoxin_domain"/>
</dbReference>
<feature type="domain" description="Thioredoxin" evidence="7">
    <location>
        <begin position="22"/>
        <end position="171"/>
    </location>
</feature>
<evidence type="ECO:0000256" key="1">
    <source>
        <dbReference type="ARBA" id="ARBA00022559"/>
    </source>
</evidence>
<dbReference type="PANTHER" id="PTHR43110:SF1">
    <property type="entry name" value="THIOL PEROXIDASE"/>
    <property type="match status" value="1"/>
</dbReference>
<comment type="caution">
    <text evidence="8">The sequence shown here is derived from an EMBL/GenBank/DDBJ whole genome shotgun (WGS) entry which is preliminary data.</text>
</comment>
<dbReference type="PROSITE" id="PS01265">
    <property type="entry name" value="TPX"/>
    <property type="match status" value="1"/>
</dbReference>